<evidence type="ECO:0000256" key="1">
    <source>
        <dbReference type="SAM" id="Phobius"/>
    </source>
</evidence>
<keyword evidence="1" id="KW-0812">Transmembrane</keyword>
<keyword evidence="4" id="KW-1185">Reference proteome</keyword>
<evidence type="ECO:0000313" key="3">
    <source>
        <dbReference type="EMBL" id="BCI61541.1"/>
    </source>
</evidence>
<dbReference type="InterPro" id="IPR021994">
    <property type="entry name" value="DUF3592"/>
</dbReference>
<dbReference type="EMBL" id="AP023321">
    <property type="protein sequence ID" value="BCI61541.1"/>
    <property type="molecule type" value="Genomic_DNA"/>
</dbReference>
<evidence type="ECO:0000313" key="4">
    <source>
        <dbReference type="Proteomes" id="UP000593890"/>
    </source>
</evidence>
<gene>
    <name evidence="3" type="ORF">C12CBH8_21800</name>
</gene>
<accession>A0A7I8D3Z2</accession>
<dbReference type="Pfam" id="PF12158">
    <property type="entry name" value="DUF3592"/>
    <property type="match status" value="1"/>
</dbReference>
<proteinExistence type="predicted"/>
<dbReference type="KEGG" id="sman:C12CBH8_21800"/>
<keyword evidence="1" id="KW-0472">Membrane</keyword>
<dbReference type="RefSeq" id="WP_090264766.1">
    <property type="nucleotide sequence ID" value="NZ_AP023321.1"/>
</dbReference>
<evidence type="ECO:0000259" key="2">
    <source>
        <dbReference type="Pfam" id="PF12158"/>
    </source>
</evidence>
<feature type="transmembrane region" description="Helical" evidence="1">
    <location>
        <begin position="110"/>
        <end position="127"/>
    </location>
</feature>
<keyword evidence="1" id="KW-1133">Transmembrane helix</keyword>
<protein>
    <recommendedName>
        <fullName evidence="2">DUF3592 domain-containing protein</fullName>
    </recommendedName>
</protein>
<dbReference type="Proteomes" id="UP000593890">
    <property type="component" value="Chromosome"/>
</dbReference>
<feature type="domain" description="DUF3592" evidence="2">
    <location>
        <begin position="35"/>
        <end position="102"/>
    </location>
</feature>
<name>A0A7I8D3Z2_9FIRM</name>
<reference evidence="4" key="1">
    <citation type="submission" date="2020-07" db="EMBL/GenBank/DDBJ databases">
        <title>Complete genome sequencing of Clostridia bacterium strain 12CBH8.</title>
        <authorList>
            <person name="Sakamoto M."/>
            <person name="Murakami T."/>
            <person name="Mori H."/>
        </authorList>
    </citation>
    <scope>NUCLEOTIDE SEQUENCE [LARGE SCALE GENOMIC DNA]</scope>
    <source>
        <strain evidence="4">12CBH8</strain>
    </source>
</reference>
<dbReference type="AlphaFoldDB" id="A0A7I8D3Z2"/>
<organism evidence="3 4">
    <name type="scientific">Solibaculum mannosilyticum</name>
    <dbReference type="NCBI Taxonomy" id="2780922"/>
    <lineage>
        <taxon>Bacteria</taxon>
        <taxon>Bacillati</taxon>
        <taxon>Bacillota</taxon>
        <taxon>Clostridia</taxon>
        <taxon>Eubacteriales</taxon>
        <taxon>Oscillospiraceae</taxon>
        <taxon>Solibaculum</taxon>
    </lineage>
</organism>
<sequence>MKRLILPIAILLIACIASVGIYFARTEQYKDWVSTPGVIVDIENYRGSRKRNDSHRIYFSYRVDGMDYTGDTLYSGTSTDFSPGGSTDVWYNPENPSESSFHKPGPGLDPYGPFFIGIPLALGAFGVRRKRIRKQIDV</sequence>
<dbReference type="PROSITE" id="PS51257">
    <property type="entry name" value="PROKAR_LIPOPROTEIN"/>
    <property type="match status" value="1"/>
</dbReference>